<dbReference type="CDD" id="cd06179">
    <property type="entry name" value="MFS_TRI12_like"/>
    <property type="match status" value="1"/>
</dbReference>
<proteinExistence type="predicted"/>
<feature type="transmembrane region" description="Helical" evidence="6">
    <location>
        <begin position="347"/>
        <end position="370"/>
    </location>
</feature>
<dbReference type="GO" id="GO:0022857">
    <property type="term" value="F:transmembrane transporter activity"/>
    <property type="evidence" value="ECO:0007669"/>
    <property type="project" value="InterPro"/>
</dbReference>
<dbReference type="InterPro" id="IPR020846">
    <property type="entry name" value="MFS_dom"/>
</dbReference>
<evidence type="ECO:0000256" key="4">
    <source>
        <dbReference type="ARBA" id="ARBA00023136"/>
    </source>
</evidence>
<feature type="transmembrane region" description="Helical" evidence="6">
    <location>
        <begin position="311"/>
        <end position="327"/>
    </location>
</feature>
<accession>A0A6A6H4D3</accession>
<sequence>MADGERDVKIETAHEEVEGPDEKPPIVRTNSHLDENHIKLGWRSWMAVFVSCFAIMAQVFVVVAAGSVIAFIVRDLGETSISGWIIQAPLLMQAVLSPIIGRLSDVLDRKWLATIPPLIAFIGAVVSAKAQSMAVLIGGSVLIGTTLSTIAIVQAIPSEVLPLRYRALANGFAYMGGAIGGLVGTLGAGGVTNRSASGWRDIFWIQAAFHLASCLGLLFCYSPPRRSDFPKMPIRDYIWLCDPVGSLLYVVSSTLMLMALDWAGGAYAWSNVHVAVPLSIGLVLLVAFGLYEWKGRNDGLVAHVFFERNHNFALSVFAFAVEGWIYYSAVNSVVPQIILNLGFESSAWIISIRQLSFNLPIILIPIPVVWYSTKYKDLKWPLLIAFTCFIVVSICYTTINPNLNHAQIGYNVITALGQSAPLTLIVALVQFTAPHAYLSTATGLAFSARAIGGAFGSAVLDAIINGNIASNYQAKVSRAALSSGLPASSLPALFKALAAGSPEAVQAVPEINPGIIDAVENASHWAYARAYNLAWASVIPFVVIALVCVACLKGVKELMTDHVEATVEKTDKISGDVSTHLESQ</sequence>
<evidence type="ECO:0000256" key="6">
    <source>
        <dbReference type="SAM" id="Phobius"/>
    </source>
</evidence>
<keyword evidence="2 6" id="KW-0812">Transmembrane</keyword>
<dbReference type="SUPFAM" id="SSF103473">
    <property type="entry name" value="MFS general substrate transporter"/>
    <property type="match status" value="1"/>
</dbReference>
<evidence type="ECO:0000259" key="7">
    <source>
        <dbReference type="PROSITE" id="PS50850"/>
    </source>
</evidence>
<evidence type="ECO:0000313" key="8">
    <source>
        <dbReference type="EMBL" id="KAF2232731.1"/>
    </source>
</evidence>
<dbReference type="EMBL" id="ML991813">
    <property type="protein sequence ID" value="KAF2232731.1"/>
    <property type="molecule type" value="Genomic_DNA"/>
</dbReference>
<dbReference type="PANTHER" id="PTHR23501:SF195">
    <property type="entry name" value="PEP5"/>
    <property type="match status" value="1"/>
</dbReference>
<dbReference type="PANTHER" id="PTHR23501">
    <property type="entry name" value="MAJOR FACILITATOR SUPERFAMILY"/>
    <property type="match status" value="1"/>
</dbReference>
<feature type="transmembrane region" description="Helical" evidence="6">
    <location>
        <begin position="272"/>
        <end position="291"/>
    </location>
</feature>
<gene>
    <name evidence="8" type="ORF">EV356DRAFT_534447</name>
</gene>
<dbReference type="Proteomes" id="UP000800092">
    <property type="component" value="Unassembled WGS sequence"/>
</dbReference>
<evidence type="ECO:0000256" key="1">
    <source>
        <dbReference type="ARBA" id="ARBA00004141"/>
    </source>
</evidence>
<feature type="transmembrane region" description="Helical" evidence="6">
    <location>
        <begin position="111"/>
        <end position="128"/>
    </location>
</feature>
<dbReference type="OrthoDB" id="2587356at2759"/>
<evidence type="ECO:0000256" key="5">
    <source>
        <dbReference type="SAM" id="MobiDB-lite"/>
    </source>
</evidence>
<organism evidence="8 9">
    <name type="scientific">Viridothelium virens</name>
    <name type="common">Speckled blister lichen</name>
    <name type="synonym">Trypethelium virens</name>
    <dbReference type="NCBI Taxonomy" id="1048519"/>
    <lineage>
        <taxon>Eukaryota</taxon>
        <taxon>Fungi</taxon>
        <taxon>Dikarya</taxon>
        <taxon>Ascomycota</taxon>
        <taxon>Pezizomycotina</taxon>
        <taxon>Dothideomycetes</taxon>
        <taxon>Dothideomycetes incertae sedis</taxon>
        <taxon>Trypetheliales</taxon>
        <taxon>Trypetheliaceae</taxon>
        <taxon>Viridothelium</taxon>
    </lineage>
</organism>
<dbReference type="GO" id="GO:0005886">
    <property type="term" value="C:plasma membrane"/>
    <property type="evidence" value="ECO:0007669"/>
    <property type="project" value="TreeGrafter"/>
</dbReference>
<evidence type="ECO:0000256" key="2">
    <source>
        <dbReference type="ARBA" id="ARBA00022692"/>
    </source>
</evidence>
<feature type="region of interest" description="Disordered" evidence="5">
    <location>
        <begin position="1"/>
        <end position="23"/>
    </location>
</feature>
<feature type="transmembrane region" description="Helical" evidence="6">
    <location>
        <begin position="45"/>
        <end position="72"/>
    </location>
</feature>
<keyword evidence="9" id="KW-1185">Reference proteome</keyword>
<dbReference type="InterPro" id="IPR036259">
    <property type="entry name" value="MFS_trans_sf"/>
</dbReference>
<evidence type="ECO:0000256" key="3">
    <source>
        <dbReference type="ARBA" id="ARBA00022989"/>
    </source>
</evidence>
<dbReference type="InterPro" id="IPR011701">
    <property type="entry name" value="MFS"/>
</dbReference>
<feature type="transmembrane region" description="Helical" evidence="6">
    <location>
        <begin position="134"/>
        <end position="156"/>
    </location>
</feature>
<dbReference type="AlphaFoldDB" id="A0A6A6H4D3"/>
<dbReference type="Gene3D" id="1.20.1250.20">
    <property type="entry name" value="MFS general substrate transporter like domains"/>
    <property type="match status" value="1"/>
</dbReference>
<feature type="transmembrane region" description="Helical" evidence="6">
    <location>
        <begin position="202"/>
        <end position="221"/>
    </location>
</feature>
<dbReference type="InterPro" id="IPR053791">
    <property type="entry name" value="MFS_Tri12-like"/>
</dbReference>
<feature type="transmembrane region" description="Helical" evidence="6">
    <location>
        <begin position="533"/>
        <end position="552"/>
    </location>
</feature>
<keyword evidence="3 6" id="KW-1133">Transmembrane helix</keyword>
<protein>
    <submittedName>
        <fullName evidence="8">MFS general substrate transporter</fullName>
    </submittedName>
</protein>
<feature type="transmembrane region" description="Helical" evidence="6">
    <location>
        <begin position="382"/>
        <end position="399"/>
    </location>
</feature>
<keyword evidence="4 6" id="KW-0472">Membrane</keyword>
<dbReference type="PROSITE" id="PS50850">
    <property type="entry name" value="MFS"/>
    <property type="match status" value="1"/>
</dbReference>
<feature type="transmembrane region" description="Helical" evidence="6">
    <location>
        <begin position="237"/>
        <end position="260"/>
    </location>
</feature>
<dbReference type="Pfam" id="PF07690">
    <property type="entry name" value="MFS_1"/>
    <property type="match status" value="1"/>
</dbReference>
<feature type="transmembrane region" description="Helical" evidence="6">
    <location>
        <begin position="84"/>
        <end position="104"/>
    </location>
</feature>
<evidence type="ECO:0000313" key="9">
    <source>
        <dbReference type="Proteomes" id="UP000800092"/>
    </source>
</evidence>
<name>A0A6A6H4D3_VIRVR</name>
<feature type="domain" description="Major facilitator superfamily (MFS) profile" evidence="7">
    <location>
        <begin position="44"/>
        <end position="503"/>
    </location>
</feature>
<feature type="transmembrane region" description="Helical" evidence="6">
    <location>
        <begin position="168"/>
        <end position="190"/>
    </location>
</feature>
<reference evidence="8" key="1">
    <citation type="journal article" date="2020" name="Stud. Mycol.">
        <title>101 Dothideomycetes genomes: a test case for predicting lifestyles and emergence of pathogens.</title>
        <authorList>
            <person name="Haridas S."/>
            <person name="Albert R."/>
            <person name="Binder M."/>
            <person name="Bloem J."/>
            <person name="Labutti K."/>
            <person name="Salamov A."/>
            <person name="Andreopoulos B."/>
            <person name="Baker S."/>
            <person name="Barry K."/>
            <person name="Bills G."/>
            <person name="Bluhm B."/>
            <person name="Cannon C."/>
            <person name="Castanera R."/>
            <person name="Culley D."/>
            <person name="Daum C."/>
            <person name="Ezra D."/>
            <person name="Gonzalez J."/>
            <person name="Henrissat B."/>
            <person name="Kuo A."/>
            <person name="Liang C."/>
            <person name="Lipzen A."/>
            <person name="Lutzoni F."/>
            <person name="Magnuson J."/>
            <person name="Mondo S."/>
            <person name="Nolan M."/>
            <person name="Ohm R."/>
            <person name="Pangilinan J."/>
            <person name="Park H.-J."/>
            <person name="Ramirez L."/>
            <person name="Alfaro M."/>
            <person name="Sun H."/>
            <person name="Tritt A."/>
            <person name="Yoshinaga Y."/>
            <person name="Zwiers L.-H."/>
            <person name="Turgeon B."/>
            <person name="Goodwin S."/>
            <person name="Spatafora J."/>
            <person name="Crous P."/>
            <person name="Grigoriev I."/>
        </authorList>
    </citation>
    <scope>NUCLEOTIDE SEQUENCE</scope>
    <source>
        <strain evidence="8">Tuck. ex Michener</strain>
    </source>
</reference>
<comment type="subcellular location">
    <subcellularLocation>
        <location evidence="1">Membrane</location>
        <topology evidence="1">Multi-pass membrane protein</topology>
    </subcellularLocation>
</comment>